<dbReference type="SUPFAM" id="SSF53822">
    <property type="entry name" value="Periplasmic binding protein-like I"/>
    <property type="match status" value="1"/>
</dbReference>
<comment type="caution">
    <text evidence="5">The sequence shown here is derived from an EMBL/GenBank/DDBJ whole genome shotgun (WGS) entry which is preliminary data.</text>
</comment>
<dbReference type="Pfam" id="PF13377">
    <property type="entry name" value="Peripla_BP_3"/>
    <property type="match status" value="1"/>
</dbReference>
<dbReference type="CDD" id="cd01542">
    <property type="entry name" value="PBP1_TreR-like"/>
    <property type="match status" value="1"/>
</dbReference>
<dbReference type="PANTHER" id="PTHR30146:SF146">
    <property type="entry name" value="HTH-TYPE TRANSCRIPTIONAL REGULATOR TRER"/>
    <property type="match status" value="1"/>
</dbReference>
<dbReference type="PANTHER" id="PTHR30146">
    <property type="entry name" value="LACI-RELATED TRANSCRIPTIONAL REPRESSOR"/>
    <property type="match status" value="1"/>
</dbReference>
<accession>A0A6N7QYS1</accession>
<dbReference type="InterPro" id="IPR010982">
    <property type="entry name" value="Lambda_DNA-bd_dom_sf"/>
</dbReference>
<evidence type="ECO:0000313" key="5">
    <source>
        <dbReference type="EMBL" id="MRI65840.1"/>
    </source>
</evidence>
<protein>
    <submittedName>
        <fullName evidence="5">LacI family DNA-binding transcriptional regulator</fullName>
    </submittedName>
</protein>
<dbReference type="RefSeq" id="WP_153834612.1">
    <property type="nucleotide sequence ID" value="NZ_JBHUMW010000003.1"/>
</dbReference>
<dbReference type="InterPro" id="IPR046335">
    <property type="entry name" value="LacI/GalR-like_sensor"/>
</dbReference>
<keyword evidence="1" id="KW-0805">Transcription regulation</keyword>
<dbReference type="Proteomes" id="UP000435187">
    <property type="component" value="Unassembled WGS sequence"/>
</dbReference>
<keyword evidence="6" id="KW-1185">Reference proteome</keyword>
<evidence type="ECO:0000256" key="2">
    <source>
        <dbReference type="ARBA" id="ARBA00023125"/>
    </source>
</evidence>
<keyword evidence="2 5" id="KW-0238">DNA-binding</keyword>
<dbReference type="GO" id="GO:0000976">
    <property type="term" value="F:transcription cis-regulatory region binding"/>
    <property type="evidence" value="ECO:0007669"/>
    <property type="project" value="TreeGrafter"/>
</dbReference>
<dbReference type="AlphaFoldDB" id="A0A6N7QYS1"/>
<name>A0A6N7QYS1_9BACI</name>
<dbReference type="PROSITE" id="PS50932">
    <property type="entry name" value="HTH_LACI_2"/>
    <property type="match status" value="1"/>
</dbReference>
<feature type="domain" description="HTH lacI-type" evidence="4">
    <location>
        <begin position="2"/>
        <end position="56"/>
    </location>
</feature>
<evidence type="ECO:0000256" key="3">
    <source>
        <dbReference type="ARBA" id="ARBA00023163"/>
    </source>
</evidence>
<dbReference type="Pfam" id="PF00356">
    <property type="entry name" value="LacI"/>
    <property type="match status" value="1"/>
</dbReference>
<sequence length="327" mass="36628">MTTINDIARLANVSRSTVSRHLNKNGYVSQEAQERIDKVIEETGYFPSQSAKSLRTKKTGVVGVILPKISTETASRVVDGINQVLQENDYQMLLTQTLLEKEKEIAFIRLLQSRNVDGIILLGTNTDEALVEEIKKSDVPVVVLGQDMPGTTSIHYPDYKATAEMISYMIEKGYRDISFIGVPEDDPAVGIVRKKAYIDTLKEHNLPVLTERITYGDFSIDSGYHAMETIMKQSKKPDAVFVVTDNMAVGAMQYLKENHYNIPADIGMATTGVSRLSKYIEPVLTTIDFQNEKAGIAITRLLMRQLNGYKKTKKLTHTYRRLTGNSL</sequence>
<proteinExistence type="predicted"/>
<evidence type="ECO:0000259" key="4">
    <source>
        <dbReference type="PROSITE" id="PS50932"/>
    </source>
</evidence>
<dbReference type="CDD" id="cd01392">
    <property type="entry name" value="HTH_LacI"/>
    <property type="match status" value="1"/>
</dbReference>
<dbReference type="InterPro" id="IPR028082">
    <property type="entry name" value="Peripla_BP_I"/>
</dbReference>
<evidence type="ECO:0000313" key="6">
    <source>
        <dbReference type="Proteomes" id="UP000435187"/>
    </source>
</evidence>
<dbReference type="Gene3D" id="3.40.50.2300">
    <property type="match status" value="2"/>
</dbReference>
<dbReference type="InterPro" id="IPR000843">
    <property type="entry name" value="HTH_LacI"/>
</dbReference>
<dbReference type="EMBL" id="WJEE01000008">
    <property type="protein sequence ID" value="MRI65840.1"/>
    <property type="molecule type" value="Genomic_DNA"/>
</dbReference>
<organism evidence="5 6">
    <name type="scientific">Gracilibacillus thailandensis</name>
    <dbReference type="NCBI Taxonomy" id="563735"/>
    <lineage>
        <taxon>Bacteria</taxon>
        <taxon>Bacillati</taxon>
        <taxon>Bacillota</taxon>
        <taxon>Bacilli</taxon>
        <taxon>Bacillales</taxon>
        <taxon>Bacillaceae</taxon>
        <taxon>Gracilibacillus</taxon>
    </lineage>
</organism>
<evidence type="ECO:0000256" key="1">
    <source>
        <dbReference type="ARBA" id="ARBA00023015"/>
    </source>
</evidence>
<dbReference type="SMART" id="SM00354">
    <property type="entry name" value="HTH_LACI"/>
    <property type="match status" value="1"/>
</dbReference>
<reference evidence="5 6" key="1">
    <citation type="submission" date="2019-10" db="EMBL/GenBank/DDBJ databases">
        <title>Gracilibacillus salitolerans sp. nov., a moderate halophile isolated from a saline soil in northwest China.</title>
        <authorList>
            <person name="Gan L."/>
        </authorList>
    </citation>
    <scope>NUCLEOTIDE SEQUENCE [LARGE SCALE GENOMIC DNA]</scope>
    <source>
        <strain evidence="5 6">TP2-8</strain>
    </source>
</reference>
<dbReference type="SUPFAM" id="SSF47413">
    <property type="entry name" value="lambda repressor-like DNA-binding domains"/>
    <property type="match status" value="1"/>
</dbReference>
<gene>
    <name evidence="5" type="ORF">GH885_05700</name>
</gene>
<keyword evidence="3" id="KW-0804">Transcription</keyword>
<dbReference type="GO" id="GO:0003700">
    <property type="term" value="F:DNA-binding transcription factor activity"/>
    <property type="evidence" value="ECO:0007669"/>
    <property type="project" value="TreeGrafter"/>
</dbReference>
<dbReference type="Gene3D" id="1.10.260.40">
    <property type="entry name" value="lambda repressor-like DNA-binding domains"/>
    <property type="match status" value="1"/>
</dbReference>